<keyword evidence="4 8" id="KW-0812">Transmembrane</keyword>
<dbReference type="InterPro" id="IPR049278">
    <property type="entry name" value="MS_channel_C"/>
</dbReference>
<evidence type="ECO:0000256" key="5">
    <source>
        <dbReference type="ARBA" id="ARBA00022989"/>
    </source>
</evidence>
<evidence type="ECO:0000256" key="3">
    <source>
        <dbReference type="ARBA" id="ARBA00022475"/>
    </source>
</evidence>
<evidence type="ECO:0000256" key="1">
    <source>
        <dbReference type="ARBA" id="ARBA00004651"/>
    </source>
</evidence>
<reference evidence="9 10" key="1">
    <citation type="journal article" date="2008" name="J. Bacteriol.">
        <title>Genome of the actinomycete plant pathogen Clavibacter michiganensis subsp. sepedonicus suggests recent niche adaptation.</title>
        <authorList>
            <person name="Bentley S.D."/>
            <person name="Corton C."/>
            <person name="Brown S.E."/>
            <person name="Barron A."/>
            <person name="Clark L."/>
            <person name="Doggett J."/>
            <person name="Harris B."/>
            <person name="Ormond D."/>
            <person name="Quail M.A."/>
            <person name="May G."/>
            <person name="Francis D."/>
            <person name="Knudson D."/>
            <person name="Parkhill J."/>
            <person name="Ishimaru C.A."/>
        </authorList>
    </citation>
    <scope>NUCLEOTIDE SEQUENCE [LARGE SCALE GENOMIC DNA]</scope>
    <source>
        <strain evidence="10">ATCC 33113 / DSM 20744 / JCM 9667 / LMG 2889 / ICMP 2535 / C-1</strain>
    </source>
</reference>
<feature type="compositionally biased region" description="Low complexity" evidence="7">
    <location>
        <begin position="401"/>
        <end position="414"/>
    </location>
</feature>
<feature type="compositionally biased region" description="Low complexity" evidence="7">
    <location>
        <begin position="336"/>
        <end position="359"/>
    </location>
</feature>
<dbReference type="PANTHER" id="PTHR30460">
    <property type="entry name" value="MODERATE CONDUCTANCE MECHANOSENSITIVE CHANNEL YBIO"/>
    <property type="match status" value="1"/>
</dbReference>
<sequence length="447" mass="46858">MDLSMVCCGDGSFFSTWGTLIQIVSYIVGGIVLRWILLVVIRNTVDQIVSGVKKRQNVDDTQSIQASPLTAVRVVQRTRTLGSVLSNITTVVVVVIVLSLVVEAAQPGVLTSLALLTAALGAGLGFGAQNIVKDILNGLFMVVEDQLGVGDVVDVGPATGVVETVGIRITTLRDVNGTLWFVRNGEILRVGNMSQGWARVVIDLAVPYDTDVQSVQERMLATATELASTPKWRSRIVEKPELWGIESISESAVVIRIVVKTRSNARDDVSRELRGRLKASLDAMGVTLPSLSAVVLTGFESAASVGGAHPPRTASTPVQQPEQPAPRKRAARKVAQRQPASSPAGSTGAASAPAGSTSPVVRGAAGSRPDPRATQMIPAQDPAPTADPDEDEVTAAWTVLPEEPASAPAPSREATTGTAAGSEDAAPPKPPRAPRQPRKPATPPEES</sequence>
<comment type="similarity">
    <text evidence="2">Belongs to the MscS (TC 1.A.23) family.</text>
</comment>
<feature type="region of interest" description="Disordered" evidence="7">
    <location>
        <begin position="303"/>
        <end position="447"/>
    </location>
</feature>
<feature type="transmembrane region" description="Helical" evidence="8">
    <location>
        <begin position="20"/>
        <end position="41"/>
    </location>
</feature>
<dbReference type="HOGENOM" id="CLU_037945_8_3_11"/>
<dbReference type="Gene3D" id="2.30.30.60">
    <property type="match status" value="1"/>
</dbReference>
<organism evidence="9 10">
    <name type="scientific">Clavibacter sepedonicus</name>
    <name type="common">Clavibacter michiganensis subsp. sepedonicus</name>
    <dbReference type="NCBI Taxonomy" id="31964"/>
    <lineage>
        <taxon>Bacteria</taxon>
        <taxon>Bacillati</taxon>
        <taxon>Actinomycetota</taxon>
        <taxon>Actinomycetes</taxon>
        <taxon>Micrococcales</taxon>
        <taxon>Microbacteriaceae</taxon>
        <taxon>Clavibacter</taxon>
    </lineage>
</organism>
<dbReference type="eggNOG" id="COG0668">
    <property type="taxonomic scope" value="Bacteria"/>
</dbReference>
<dbReference type="KEGG" id="cms:CMS1490"/>
<dbReference type="FunFam" id="2.30.30.60:FF:000001">
    <property type="entry name" value="MscS Mechanosensitive ion channel"/>
    <property type="match status" value="1"/>
</dbReference>
<dbReference type="InterPro" id="IPR011066">
    <property type="entry name" value="MscS_channel_C_sf"/>
</dbReference>
<evidence type="ECO:0000256" key="4">
    <source>
        <dbReference type="ARBA" id="ARBA00022692"/>
    </source>
</evidence>
<evidence type="ECO:0000256" key="2">
    <source>
        <dbReference type="ARBA" id="ARBA00008017"/>
    </source>
</evidence>
<gene>
    <name evidence="9" type="ordered locus">CMS1490</name>
</gene>
<evidence type="ECO:0000313" key="10">
    <source>
        <dbReference type="Proteomes" id="UP000001318"/>
    </source>
</evidence>
<dbReference type="GeneID" id="29470168"/>
<feature type="transmembrane region" description="Helical" evidence="8">
    <location>
        <begin position="81"/>
        <end position="102"/>
    </location>
</feature>
<proteinExistence type="inferred from homology"/>
<feature type="transmembrane region" description="Helical" evidence="8">
    <location>
        <begin position="108"/>
        <end position="128"/>
    </location>
</feature>
<dbReference type="EMBL" id="AM849034">
    <property type="protein sequence ID" value="CAQ01601.1"/>
    <property type="molecule type" value="Genomic_DNA"/>
</dbReference>
<keyword evidence="10" id="KW-1185">Reference proteome</keyword>
<protein>
    <submittedName>
        <fullName evidence="9">Mechanosensitive ion channel</fullName>
    </submittedName>
</protein>
<comment type="subcellular location">
    <subcellularLocation>
        <location evidence="1">Cell membrane</location>
        <topology evidence="1">Multi-pass membrane protein</topology>
    </subcellularLocation>
</comment>
<keyword evidence="5 8" id="KW-1133">Transmembrane helix</keyword>
<dbReference type="Pfam" id="PF21082">
    <property type="entry name" value="MS_channel_3rd"/>
    <property type="match status" value="1"/>
</dbReference>
<evidence type="ECO:0000313" key="9">
    <source>
        <dbReference type="EMBL" id="CAQ01601.1"/>
    </source>
</evidence>
<dbReference type="RefSeq" id="WP_012298866.1">
    <property type="nucleotide sequence ID" value="NC_010407.1"/>
</dbReference>
<evidence type="ECO:0000256" key="7">
    <source>
        <dbReference type="SAM" id="MobiDB-lite"/>
    </source>
</evidence>
<evidence type="ECO:0000256" key="6">
    <source>
        <dbReference type="ARBA" id="ARBA00023136"/>
    </source>
</evidence>
<dbReference type="Gene3D" id="3.30.70.100">
    <property type="match status" value="1"/>
</dbReference>
<dbReference type="InterPro" id="IPR006685">
    <property type="entry name" value="MscS_channel_2nd"/>
</dbReference>
<feature type="compositionally biased region" description="Basic residues" evidence="7">
    <location>
        <begin position="326"/>
        <end position="335"/>
    </location>
</feature>
<dbReference type="Proteomes" id="UP000001318">
    <property type="component" value="Chromosome"/>
</dbReference>
<feature type="compositionally biased region" description="Pro residues" evidence="7">
    <location>
        <begin position="427"/>
        <end position="447"/>
    </location>
</feature>
<dbReference type="InterPro" id="IPR045276">
    <property type="entry name" value="YbiO_bact"/>
</dbReference>
<evidence type="ECO:0000256" key="8">
    <source>
        <dbReference type="SAM" id="Phobius"/>
    </source>
</evidence>
<dbReference type="InterPro" id="IPR023408">
    <property type="entry name" value="MscS_beta-dom_sf"/>
</dbReference>
<dbReference type="GO" id="GO:0005886">
    <property type="term" value="C:plasma membrane"/>
    <property type="evidence" value="ECO:0007669"/>
    <property type="project" value="UniProtKB-SubCell"/>
</dbReference>
<dbReference type="OrthoDB" id="4638917at2"/>
<dbReference type="SUPFAM" id="SSF50182">
    <property type="entry name" value="Sm-like ribonucleoproteins"/>
    <property type="match status" value="1"/>
</dbReference>
<keyword evidence="3" id="KW-1003">Cell membrane</keyword>
<dbReference type="PANTHER" id="PTHR30460:SF0">
    <property type="entry name" value="MODERATE CONDUCTANCE MECHANOSENSITIVE CHANNEL YBIO"/>
    <property type="match status" value="1"/>
</dbReference>
<dbReference type="SUPFAM" id="SSF82689">
    <property type="entry name" value="Mechanosensitive channel protein MscS (YggB), C-terminal domain"/>
    <property type="match status" value="1"/>
</dbReference>
<name>B0RAR3_CLASE</name>
<dbReference type="Pfam" id="PF00924">
    <property type="entry name" value="MS_channel_2nd"/>
    <property type="match status" value="1"/>
</dbReference>
<dbReference type="STRING" id="31964.CMS1490"/>
<accession>B0RAR3</accession>
<keyword evidence="6 8" id="KW-0472">Membrane</keyword>
<dbReference type="AlphaFoldDB" id="B0RAR3"/>
<dbReference type="Gene3D" id="1.10.287.1260">
    <property type="match status" value="1"/>
</dbReference>
<dbReference type="InterPro" id="IPR010920">
    <property type="entry name" value="LSM_dom_sf"/>
</dbReference>
<dbReference type="GO" id="GO:0008381">
    <property type="term" value="F:mechanosensitive monoatomic ion channel activity"/>
    <property type="evidence" value="ECO:0007669"/>
    <property type="project" value="InterPro"/>
</dbReference>